<protein>
    <recommendedName>
        <fullName evidence="4">Alpha-1,4-N-acetylglucosaminyltransferase</fullName>
    </recommendedName>
</protein>
<dbReference type="Proteomes" id="UP001515480">
    <property type="component" value="Unassembled WGS sequence"/>
</dbReference>
<evidence type="ECO:0000313" key="2">
    <source>
        <dbReference type="EMBL" id="KAL1525418.1"/>
    </source>
</evidence>
<dbReference type="AlphaFoldDB" id="A0AB34JWM6"/>
<dbReference type="InterPro" id="IPR007577">
    <property type="entry name" value="GlycoTrfase_DXD_sugar-bd_CS"/>
</dbReference>
<dbReference type="GO" id="GO:0000030">
    <property type="term" value="F:mannosyltransferase activity"/>
    <property type="evidence" value="ECO:0007669"/>
    <property type="project" value="TreeGrafter"/>
</dbReference>
<dbReference type="InterPro" id="IPR051706">
    <property type="entry name" value="Glycosyltransferase_domain"/>
</dbReference>
<sequence>MYRSDVCRLAQLYFHGGLYMDNDIELLVPLGPRLRPGVTCNVDYRINDANNAILAAPPRHKIVVYCLKIFDQIARGARMHDPKHNGYYGPAILGEAIRKLYGSYQSEVNRAAMISSGLQLLVERSYFSSNNKTLLTQPHLRGRRGPCGMNIVNESDGEVLAFSRVKKYSHPLEPCSGAHFWRLPDHTPDRLACIVERALGHPHFRRGRDGNFTASPKMRLRR</sequence>
<dbReference type="PANTHER" id="PTHR32385:SF15">
    <property type="entry name" value="INOSITOL PHOSPHOCERAMIDE MANNOSYLTRANSFERASE 1"/>
    <property type="match status" value="1"/>
</dbReference>
<evidence type="ECO:0008006" key="4">
    <source>
        <dbReference type="Google" id="ProtNLM"/>
    </source>
</evidence>
<dbReference type="SUPFAM" id="SSF53448">
    <property type="entry name" value="Nucleotide-diphospho-sugar transferases"/>
    <property type="match status" value="1"/>
</dbReference>
<evidence type="ECO:0000313" key="3">
    <source>
        <dbReference type="Proteomes" id="UP001515480"/>
    </source>
</evidence>
<dbReference type="Pfam" id="PF04488">
    <property type="entry name" value="Gly_transf_sug"/>
    <property type="match status" value="1"/>
</dbReference>
<dbReference type="InterPro" id="IPR029044">
    <property type="entry name" value="Nucleotide-diphossugar_trans"/>
</dbReference>
<proteinExistence type="predicted"/>
<dbReference type="GO" id="GO:0016020">
    <property type="term" value="C:membrane"/>
    <property type="evidence" value="ECO:0007669"/>
    <property type="project" value="GOC"/>
</dbReference>
<dbReference type="PANTHER" id="PTHR32385">
    <property type="entry name" value="MANNOSYL PHOSPHORYLINOSITOL CERAMIDE SYNTHASE"/>
    <property type="match status" value="1"/>
</dbReference>
<keyword evidence="1" id="KW-0808">Transferase</keyword>
<gene>
    <name evidence="2" type="ORF">AB1Y20_020277</name>
</gene>
<reference evidence="2 3" key="1">
    <citation type="journal article" date="2024" name="Science">
        <title>Giant polyketide synthase enzymes in the biosynthesis of giant marine polyether toxins.</title>
        <authorList>
            <person name="Fallon T.R."/>
            <person name="Shende V.V."/>
            <person name="Wierzbicki I.H."/>
            <person name="Pendleton A.L."/>
            <person name="Watervoot N.F."/>
            <person name="Auber R.P."/>
            <person name="Gonzalez D.J."/>
            <person name="Wisecaver J.H."/>
            <person name="Moore B.S."/>
        </authorList>
    </citation>
    <scope>NUCLEOTIDE SEQUENCE [LARGE SCALE GENOMIC DNA]</scope>
    <source>
        <strain evidence="2 3">12B1</strain>
    </source>
</reference>
<comment type="caution">
    <text evidence="2">The sequence shown here is derived from an EMBL/GenBank/DDBJ whole genome shotgun (WGS) entry which is preliminary data.</text>
</comment>
<keyword evidence="3" id="KW-1185">Reference proteome</keyword>
<dbReference type="Gene3D" id="3.90.550.20">
    <property type="match status" value="1"/>
</dbReference>
<organism evidence="2 3">
    <name type="scientific">Prymnesium parvum</name>
    <name type="common">Toxic golden alga</name>
    <dbReference type="NCBI Taxonomy" id="97485"/>
    <lineage>
        <taxon>Eukaryota</taxon>
        <taxon>Haptista</taxon>
        <taxon>Haptophyta</taxon>
        <taxon>Prymnesiophyceae</taxon>
        <taxon>Prymnesiales</taxon>
        <taxon>Prymnesiaceae</taxon>
        <taxon>Prymnesium</taxon>
    </lineage>
</organism>
<accession>A0AB34JWM6</accession>
<evidence type="ECO:0000256" key="1">
    <source>
        <dbReference type="ARBA" id="ARBA00022679"/>
    </source>
</evidence>
<dbReference type="GO" id="GO:0051999">
    <property type="term" value="P:mannosyl-inositol phosphorylceramide biosynthetic process"/>
    <property type="evidence" value="ECO:0007669"/>
    <property type="project" value="TreeGrafter"/>
</dbReference>
<name>A0AB34JWM6_PRYPA</name>
<dbReference type="EMBL" id="JBGBPQ010000004">
    <property type="protein sequence ID" value="KAL1525418.1"/>
    <property type="molecule type" value="Genomic_DNA"/>
</dbReference>